<evidence type="ECO:0008006" key="3">
    <source>
        <dbReference type="Google" id="ProtNLM"/>
    </source>
</evidence>
<proteinExistence type="predicted"/>
<dbReference type="AlphaFoldDB" id="A0A9P6HDS4"/>
<dbReference type="InterPro" id="IPR036047">
    <property type="entry name" value="F-box-like_dom_sf"/>
</dbReference>
<protein>
    <recommendedName>
        <fullName evidence="3">F-box domain-containing protein</fullName>
    </recommendedName>
</protein>
<evidence type="ECO:0000313" key="1">
    <source>
        <dbReference type="EMBL" id="KAF9784621.1"/>
    </source>
</evidence>
<name>A0A9P6HDS4_9AGAM</name>
<dbReference type="Proteomes" id="UP000736335">
    <property type="component" value="Unassembled WGS sequence"/>
</dbReference>
<sequence>MSSDAARDLSIPELLCVLNEKLYLECNRLREYRPPPAVSTASLETEIRSLETRAQEVLSLIPSLRNLLQPVNRLPPEILSRIAQCLLHDGTAVDTRPIIPLTHVCRYWRSSITSDSANWTLISDLDEGLTELTLERAKTAPLQVTLQTPSPCCVPTPYIQSIDTLRYIKLVTMEKLRQAVPGFPRSTPNLRLLRLNSAVGAVWDRSVDPFESLTPTLRCLQLSEIPLYPAILQLRSLTELVYSNPGFDLPLDTLLDFLEGNHSLKHVILNIVFRTDSLRCSRRQTPARNQLQRLSIFCRHAMDAHALISGIALQRGADLAMCAYSDAKLNDILSGVSPTHLLNARSPTHMLYRSYPRTIGVTGPNGKLSLCDKRGLTGGDPFEEFPFLSLTHVQSFHLLHRVPENVRHTLNLIVFDQSPFPALETLAVDCETSVSHLLSALFSNPSSPHSLTTLIFVDCDLDEEFMEQLTRYASDRRGTTSAWLHQVKIVNLNGVFPSVASIHRLRKLVPLVEVKMGD</sequence>
<dbReference type="SUPFAM" id="SSF81383">
    <property type="entry name" value="F-box domain"/>
    <property type="match status" value="1"/>
</dbReference>
<dbReference type="OrthoDB" id="3365698at2759"/>
<dbReference type="EMBL" id="WIUZ02000008">
    <property type="protein sequence ID" value="KAF9784621.1"/>
    <property type="molecule type" value="Genomic_DNA"/>
</dbReference>
<comment type="caution">
    <text evidence="1">The sequence shown here is derived from an EMBL/GenBank/DDBJ whole genome shotgun (WGS) entry which is preliminary data.</text>
</comment>
<gene>
    <name evidence="1" type="ORF">BJ322DRAFT_1109331</name>
</gene>
<organism evidence="1 2">
    <name type="scientific">Thelephora terrestris</name>
    <dbReference type="NCBI Taxonomy" id="56493"/>
    <lineage>
        <taxon>Eukaryota</taxon>
        <taxon>Fungi</taxon>
        <taxon>Dikarya</taxon>
        <taxon>Basidiomycota</taxon>
        <taxon>Agaricomycotina</taxon>
        <taxon>Agaricomycetes</taxon>
        <taxon>Thelephorales</taxon>
        <taxon>Thelephoraceae</taxon>
        <taxon>Thelephora</taxon>
    </lineage>
</organism>
<reference evidence="1" key="2">
    <citation type="submission" date="2020-11" db="EMBL/GenBank/DDBJ databases">
        <authorList>
            <consortium name="DOE Joint Genome Institute"/>
            <person name="Kuo A."/>
            <person name="Miyauchi S."/>
            <person name="Kiss E."/>
            <person name="Drula E."/>
            <person name="Kohler A."/>
            <person name="Sanchez-Garcia M."/>
            <person name="Andreopoulos B."/>
            <person name="Barry K.W."/>
            <person name="Bonito G."/>
            <person name="Buee M."/>
            <person name="Carver A."/>
            <person name="Chen C."/>
            <person name="Cichocki N."/>
            <person name="Clum A."/>
            <person name="Culley D."/>
            <person name="Crous P.W."/>
            <person name="Fauchery L."/>
            <person name="Girlanda M."/>
            <person name="Hayes R."/>
            <person name="Keri Z."/>
            <person name="Labutti K."/>
            <person name="Lipzen A."/>
            <person name="Lombard V."/>
            <person name="Magnuson J."/>
            <person name="Maillard F."/>
            <person name="Morin E."/>
            <person name="Murat C."/>
            <person name="Nolan M."/>
            <person name="Ohm R."/>
            <person name="Pangilinan J."/>
            <person name="Pereira M."/>
            <person name="Perotto S."/>
            <person name="Peter M."/>
            <person name="Riley R."/>
            <person name="Sitrit Y."/>
            <person name="Stielow B."/>
            <person name="Szollosi G."/>
            <person name="Zifcakova L."/>
            <person name="Stursova M."/>
            <person name="Spatafora J.W."/>
            <person name="Tedersoo L."/>
            <person name="Vaario L.-M."/>
            <person name="Yamada A."/>
            <person name="Yan M."/>
            <person name="Wang P."/>
            <person name="Xu J."/>
            <person name="Bruns T."/>
            <person name="Baldrian P."/>
            <person name="Vilgalys R."/>
            <person name="Henrissat B."/>
            <person name="Grigoriev I.V."/>
            <person name="Hibbett D."/>
            <person name="Nagy L.G."/>
            <person name="Martin F.M."/>
        </authorList>
    </citation>
    <scope>NUCLEOTIDE SEQUENCE</scope>
    <source>
        <strain evidence="1">UH-Tt-Lm1</strain>
    </source>
</reference>
<accession>A0A9P6HDS4</accession>
<dbReference type="Gene3D" id="1.20.1280.50">
    <property type="match status" value="1"/>
</dbReference>
<reference evidence="1" key="1">
    <citation type="journal article" date="2020" name="Nat. Commun.">
        <title>Large-scale genome sequencing of mycorrhizal fungi provides insights into the early evolution of symbiotic traits.</title>
        <authorList>
            <person name="Miyauchi S."/>
            <person name="Kiss E."/>
            <person name="Kuo A."/>
            <person name="Drula E."/>
            <person name="Kohler A."/>
            <person name="Sanchez-Garcia M."/>
            <person name="Morin E."/>
            <person name="Andreopoulos B."/>
            <person name="Barry K.W."/>
            <person name="Bonito G."/>
            <person name="Buee M."/>
            <person name="Carver A."/>
            <person name="Chen C."/>
            <person name="Cichocki N."/>
            <person name="Clum A."/>
            <person name="Culley D."/>
            <person name="Crous P.W."/>
            <person name="Fauchery L."/>
            <person name="Girlanda M."/>
            <person name="Hayes R.D."/>
            <person name="Keri Z."/>
            <person name="LaButti K."/>
            <person name="Lipzen A."/>
            <person name="Lombard V."/>
            <person name="Magnuson J."/>
            <person name="Maillard F."/>
            <person name="Murat C."/>
            <person name="Nolan M."/>
            <person name="Ohm R.A."/>
            <person name="Pangilinan J."/>
            <person name="Pereira M.F."/>
            <person name="Perotto S."/>
            <person name="Peter M."/>
            <person name="Pfister S."/>
            <person name="Riley R."/>
            <person name="Sitrit Y."/>
            <person name="Stielow J.B."/>
            <person name="Szollosi G."/>
            <person name="Zifcakova L."/>
            <person name="Stursova M."/>
            <person name="Spatafora J.W."/>
            <person name="Tedersoo L."/>
            <person name="Vaario L.M."/>
            <person name="Yamada A."/>
            <person name="Yan M."/>
            <person name="Wang P."/>
            <person name="Xu J."/>
            <person name="Bruns T."/>
            <person name="Baldrian P."/>
            <person name="Vilgalys R."/>
            <person name="Dunand C."/>
            <person name="Henrissat B."/>
            <person name="Grigoriev I.V."/>
            <person name="Hibbett D."/>
            <person name="Nagy L.G."/>
            <person name="Martin F.M."/>
        </authorList>
    </citation>
    <scope>NUCLEOTIDE SEQUENCE</scope>
    <source>
        <strain evidence="1">UH-Tt-Lm1</strain>
    </source>
</reference>
<keyword evidence="2" id="KW-1185">Reference proteome</keyword>
<evidence type="ECO:0000313" key="2">
    <source>
        <dbReference type="Proteomes" id="UP000736335"/>
    </source>
</evidence>